<dbReference type="Proteomes" id="UP000823750">
    <property type="component" value="Unassembled WGS sequence"/>
</dbReference>
<accession>A0A9D9NS25</accession>
<organism evidence="1 2">
    <name type="scientific">Candidatus Cryptobacteroides excrementavium</name>
    <dbReference type="NCBI Taxonomy" id="2840759"/>
    <lineage>
        <taxon>Bacteria</taxon>
        <taxon>Pseudomonadati</taxon>
        <taxon>Bacteroidota</taxon>
        <taxon>Bacteroidia</taxon>
        <taxon>Bacteroidales</taxon>
        <taxon>Candidatus Cryptobacteroides</taxon>
    </lineage>
</organism>
<name>A0A9D9NS25_9BACT</name>
<dbReference type="PROSITE" id="PS51257">
    <property type="entry name" value="PROKAR_LIPOPROTEIN"/>
    <property type="match status" value="1"/>
</dbReference>
<proteinExistence type="predicted"/>
<dbReference type="EMBL" id="JADILX010000086">
    <property type="protein sequence ID" value="MBO8485882.1"/>
    <property type="molecule type" value="Genomic_DNA"/>
</dbReference>
<reference evidence="1" key="2">
    <citation type="journal article" date="2021" name="PeerJ">
        <title>Extensive microbial diversity within the chicken gut microbiome revealed by metagenomics and culture.</title>
        <authorList>
            <person name="Gilroy R."/>
            <person name="Ravi A."/>
            <person name="Getino M."/>
            <person name="Pursley I."/>
            <person name="Horton D.L."/>
            <person name="Alikhan N.F."/>
            <person name="Baker D."/>
            <person name="Gharbi K."/>
            <person name="Hall N."/>
            <person name="Watson M."/>
            <person name="Adriaenssens E.M."/>
            <person name="Foster-Nyarko E."/>
            <person name="Jarju S."/>
            <person name="Secka A."/>
            <person name="Antonio M."/>
            <person name="Oren A."/>
            <person name="Chaudhuri R.R."/>
            <person name="La Ragione R."/>
            <person name="Hildebrand F."/>
            <person name="Pallen M.J."/>
        </authorList>
    </citation>
    <scope>NUCLEOTIDE SEQUENCE</scope>
    <source>
        <strain evidence="1">B2-16538</strain>
    </source>
</reference>
<evidence type="ECO:0000313" key="1">
    <source>
        <dbReference type="EMBL" id="MBO8485882.1"/>
    </source>
</evidence>
<protein>
    <recommendedName>
        <fullName evidence="3">Peptidyl-prolyl cis-trans isomerase</fullName>
    </recommendedName>
</protein>
<gene>
    <name evidence="1" type="ORF">IAB78_05610</name>
</gene>
<comment type="caution">
    <text evidence="1">The sequence shown here is derived from an EMBL/GenBank/DDBJ whole genome shotgun (WGS) entry which is preliminary data.</text>
</comment>
<reference evidence="1" key="1">
    <citation type="submission" date="2020-10" db="EMBL/GenBank/DDBJ databases">
        <authorList>
            <person name="Gilroy R."/>
        </authorList>
    </citation>
    <scope>NUCLEOTIDE SEQUENCE</scope>
    <source>
        <strain evidence="1">B2-16538</strain>
    </source>
</reference>
<evidence type="ECO:0000313" key="2">
    <source>
        <dbReference type="Proteomes" id="UP000823750"/>
    </source>
</evidence>
<dbReference type="AlphaFoldDB" id="A0A9D9NS25"/>
<evidence type="ECO:0008006" key="3">
    <source>
        <dbReference type="Google" id="ProtNLM"/>
    </source>
</evidence>
<sequence length="286" mass="32680">MGHTVRIIFICGIALLTLSSCRAISSLLHDDDVVAEVGHHMLFRSDVASLIPDGTSPEDSLRLALQYINIWASDLVFLDIAEEQLSKEELDVSAELEEYRRSLLKYRYEQRYVNERLDTLVSDFQIDEYYQTHVENFVLDIPIVKARFLRIDAASPNLEVIRKKMSSSQMQDLVEADSLSYFSAVKYTGFGDRWIDMVTLAKEFGRDYAELLASMKNGIIQTQDEYGKANVAYIADFIPAGEIPPVEYCRDRIKDIIISIRKQALVSALEQDLLEDARDKGKFKIF</sequence>